<organism evidence="1">
    <name type="scientific">Arabidopsis thaliana</name>
    <name type="common">Mouse-ear cress</name>
    <dbReference type="NCBI Taxonomy" id="3702"/>
    <lineage>
        <taxon>Eukaryota</taxon>
        <taxon>Viridiplantae</taxon>
        <taxon>Streptophyta</taxon>
        <taxon>Embryophyta</taxon>
        <taxon>Tracheophyta</taxon>
        <taxon>Spermatophyta</taxon>
        <taxon>Magnoliopsida</taxon>
        <taxon>eudicotyledons</taxon>
        <taxon>Gunneridae</taxon>
        <taxon>Pentapetalae</taxon>
        <taxon>rosids</taxon>
        <taxon>malvids</taxon>
        <taxon>Brassicales</taxon>
        <taxon>Brassicaceae</taxon>
        <taxon>Camelineae</taxon>
        <taxon>Arabidopsis</taxon>
    </lineage>
</organism>
<accession>Q56WG8</accession>
<protein>
    <submittedName>
        <fullName evidence="1">Uncharacterized protein</fullName>
    </submittedName>
</protein>
<reference evidence="1" key="1">
    <citation type="submission" date="2005-03" db="EMBL/GenBank/DDBJ databases">
        <title>Large-scale analysis of RIKEN Arabidopsis full-length (RAFL) cDNAs.</title>
        <authorList>
            <person name="Totoki Y."/>
            <person name="Seki M."/>
            <person name="Ishida J."/>
            <person name="Nakajima M."/>
            <person name="Enju A."/>
            <person name="Kamiya A."/>
            <person name="Narusaka M."/>
            <person name="Shin-i T."/>
            <person name="Nakagawa M."/>
            <person name="Sakamoto N."/>
            <person name="Oishi K."/>
            <person name="Kohara Y."/>
            <person name="Kobayashi M."/>
            <person name="Toyoda A."/>
            <person name="Sakaki Y."/>
            <person name="Sakurai T."/>
            <person name="Iida K."/>
            <person name="Akiyama K."/>
            <person name="Satou M."/>
            <person name="Toyoda T."/>
            <person name="Konagaya A."/>
            <person name="Carninci P."/>
            <person name="Kawai J."/>
            <person name="Hayashizaki Y."/>
            <person name="Shinozaki K."/>
        </authorList>
    </citation>
    <scope>NUCLEOTIDE SEQUENCE</scope>
</reference>
<dbReference type="EMBL" id="AK222072">
    <property type="protein sequence ID" value="BAD94905.1"/>
    <property type="molecule type" value="mRNA"/>
</dbReference>
<evidence type="ECO:0000313" key="1">
    <source>
        <dbReference type="EMBL" id="BAD94905.1"/>
    </source>
</evidence>
<name>Q56WG8_ARATH</name>
<sequence length="40" mass="4588">MSSPSFSNLKLFSSRSFFDLLLLLQSSSFSFSAYHIRLLL</sequence>
<proteinExistence type="evidence at transcript level"/>
<dbReference type="AlphaFoldDB" id="Q56WG8"/>